<dbReference type="AlphaFoldDB" id="A0AAW6TPL7"/>
<proteinExistence type="predicted"/>
<keyword evidence="2" id="KW-1185">Reference proteome</keyword>
<protein>
    <recommendedName>
        <fullName evidence="3">Glycosyltransferase family 1 protein</fullName>
    </recommendedName>
</protein>
<reference evidence="1" key="1">
    <citation type="submission" date="2023-05" db="EMBL/GenBank/DDBJ databases">
        <title>Anaerotaeda fermentans gen. nov., sp. nov., a novel anaerobic planctomycete of the new family within the order Sedimentisphaerales isolated from Taman Peninsula, Russia.</title>
        <authorList>
            <person name="Khomyakova M.A."/>
            <person name="Merkel A.Y."/>
            <person name="Slobodkin A.I."/>
        </authorList>
    </citation>
    <scope>NUCLEOTIDE SEQUENCE</scope>
    <source>
        <strain evidence="1">M17dextr</strain>
    </source>
</reference>
<dbReference type="RefSeq" id="WP_349243003.1">
    <property type="nucleotide sequence ID" value="NZ_JASCXX010000001.1"/>
</dbReference>
<evidence type="ECO:0008006" key="3">
    <source>
        <dbReference type="Google" id="ProtNLM"/>
    </source>
</evidence>
<name>A0AAW6TPL7_9BACT</name>
<comment type="caution">
    <text evidence="1">The sequence shown here is derived from an EMBL/GenBank/DDBJ whole genome shotgun (WGS) entry which is preliminary data.</text>
</comment>
<dbReference type="EMBL" id="JASCXX010000001">
    <property type="protein sequence ID" value="MDI6447593.1"/>
    <property type="molecule type" value="Genomic_DNA"/>
</dbReference>
<dbReference type="Gene3D" id="3.40.50.2000">
    <property type="entry name" value="Glycogen Phosphorylase B"/>
    <property type="match status" value="1"/>
</dbReference>
<evidence type="ECO:0000313" key="2">
    <source>
        <dbReference type="Proteomes" id="UP001431776"/>
    </source>
</evidence>
<dbReference type="Proteomes" id="UP001431776">
    <property type="component" value="Unassembled WGS sequence"/>
</dbReference>
<evidence type="ECO:0000313" key="1">
    <source>
        <dbReference type="EMBL" id="MDI6447593.1"/>
    </source>
</evidence>
<gene>
    <name evidence="1" type="ORF">QJ522_00945</name>
</gene>
<organism evidence="1 2">
    <name type="scientific">Anaerobaca lacustris</name>
    <dbReference type="NCBI Taxonomy" id="3044600"/>
    <lineage>
        <taxon>Bacteria</taxon>
        <taxon>Pseudomonadati</taxon>
        <taxon>Planctomycetota</taxon>
        <taxon>Phycisphaerae</taxon>
        <taxon>Sedimentisphaerales</taxon>
        <taxon>Anaerobacaceae</taxon>
        <taxon>Anaerobaca</taxon>
    </lineage>
</organism>
<dbReference type="SUPFAM" id="SSF53756">
    <property type="entry name" value="UDP-Glycosyltransferase/glycogen phosphorylase"/>
    <property type="match status" value="1"/>
</dbReference>
<sequence>MPIPAHQIGASDKLASKDKLQRYSEDLLGYRPDYVFTHVTRLVRSKGLWRDLRVLYEMDEALRQQGQTAVFLLLSTEVSRRRSCDVHRMESTYGWPVAHREGWPDLSGGEADFHTAIQQFNARSRNIKAVFINQFGFDRSCCGSKVPLDVEFVDIRKGSDVEFGQSIYEPFGIAQLEPLTYGSLCVFTGVCGCAGFVRDVTGGKPVGNILLADYTDLGDRSYRDIEDLLGIDRHVRDQIEAGEAARLAREILERLPANDAELTTMISEGYRLAYNMSWDVVVRKYLLNDLSRTPERQLSCRN</sequence>
<accession>A0AAW6TPL7</accession>